<sequence length="211" mass="24185">MKVFCSFSGGKDSMLALYYGLEKYKKVDYLFTMLSEDCIHSRAHGLPKNLLEKQAQSIGIRLITKCSSWKEYEDNFLGFLEEYVKGGVGIFGDIDLQEHLDWVENVCSKKDVEVFEPLWLKKRKDVVSEFLSLGFKAKIVAVKKDLGIEKYLGKDLTFDLADEFEKIGVDACGENGEFHTFVYDGPIFKHPVDFRVKGTVQKERNIVLELE</sequence>
<dbReference type="SUPFAM" id="SSF52402">
    <property type="entry name" value="Adenine nucleotide alpha hydrolases-like"/>
    <property type="match status" value="1"/>
</dbReference>
<dbReference type="CDD" id="cd01994">
    <property type="entry name" value="AANH_PF0828-like"/>
    <property type="match status" value="1"/>
</dbReference>
<dbReference type="InterPro" id="IPR030662">
    <property type="entry name" value="DPH6/MJ0570"/>
</dbReference>
<dbReference type="Pfam" id="PF01902">
    <property type="entry name" value="Diphthami_syn_2"/>
    <property type="match status" value="1"/>
</dbReference>
<accession>A0A841GI69</accession>
<feature type="domain" description="Diphthamide synthase" evidence="1">
    <location>
        <begin position="1"/>
        <end position="207"/>
    </location>
</feature>
<reference evidence="2 3" key="1">
    <citation type="submission" date="2020-08" db="EMBL/GenBank/DDBJ databases">
        <title>Genomic Encyclopedia of Type Strains, Phase IV (KMG-IV): sequencing the most valuable type-strain genomes for metagenomic binning, comparative biology and taxonomic classification.</title>
        <authorList>
            <person name="Goeker M."/>
        </authorList>
    </citation>
    <scope>NUCLEOTIDE SEQUENCE [LARGE SCALE GENOMIC DNA]</scope>
    <source>
        <strain evidence="2 3">DSM 13481</strain>
    </source>
</reference>
<dbReference type="Proteomes" id="UP000555828">
    <property type="component" value="Unassembled WGS sequence"/>
</dbReference>
<name>A0A841GI69_9BACT</name>
<dbReference type="Gene3D" id="3.40.50.620">
    <property type="entry name" value="HUPs"/>
    <property type="match status" value="1"/>
</dbReference>
<dbReference type="GO" id="GO:0017178">
    <property type="term" value="F:diphthine-ammonia ligase activity"/>
    <property type="evidence" value="ECO:0007669"/>
    <property type="project" value="TreeGrafter"/>
</dbReference>
<dbReference type="GO" id="GO:0017183">
    <property type="term" value="P:protein histidyl modification to diphthamide"/>
    <property type="evidence" value="ECO:0007669"/>
    <property type="project" value="TreeGrafter"/>
</dbReference>
<dbReference type="PANTHER" id="PTHR12196:SF2">
    <property type="entry name" value="DIPHTHINE--AMMONIA LIGASE"/>
    <property type="match status" value="1"/>
</dbReference>
<comment type="caution">
    <text evidence="2">The sequence shown here is derived from an EMBL/GenBank/DDBJ whole genome shotgun (WGS) entry which is preliminary data.</text>
</comment>
<dbReference type="InterPro" id="IPR002761">
    <property type="entry name" value="Diphthami_syn_dom"/>
</dbReference>
<evidence type="ECO:0000313" key="2">
    <source>
        <dbReference type="EMBL" id="MBB6063416.1"/>
    </source>
</evidence>
<dbReference type="Gene3D" id="3.90.1490.10">
    <property type="entry name" value="putative n-type atp pyrophosphatase, domain 2"/>
    <property type="match status" value="1"/>
</dbReference>
<gene>
    <name evidence="2" type="ORF">HNP65_001887</name>
</gene>
<evidence type="ECO:0000313" key="3">
    <source>
        <dbReference type="Proteomes" id="UP000555828"/>
    </source>
</evidence>
<protein>
    <submittedName>
        <fullName evidence="2">Uncharacterized protein (TIGR00290 family)</fullName>
    </submittedName>
</protein>
<dbReference type="EMBL" id="JACHEX010000007">
    <property type="protein sequence ID" value="MBB6063416.1"/>
    <property type="molecule type" value="Genomic_DNA"/>
</dbReference>
<dbReference type="PIRSF" id="PIRSF039123">
    <property type="entry name" value="Diphthamide_synthase"/>
    <property type="match status" value="1"/>
</dbReference>
<keyword evidence="3" id="KW-1185">Reference proteome</keyword>
<dbReference type="NCBIfam" id="TIGR00290">
    <property type="entry name" value="MJ0570_dom"/>
    <property type="match status" value="1"/>
</dbReference>
<dbReference type="InterPro" id="IPR014729">
    <property type="entry name" value="Rossmann-like_a/b/a_fold"/>
</dbReference>
<proteinExistence type="predicted"/>
<dbReference type="AlphaFoldDB" id="A0A841GI69"/>
<dbReference type="RefSeq" id="WP_184619988.1">
    <property type="nucleotide sequence ID" value="NZ_JACHEX010000007.1"/>
</dbReference>
<organism evidence="2 3">
    <name type="scientific">Thermosipho japonicus</name>
    <dbReference type="NCBI Taxonomy" id="90323"/>
    <lineage>
        <taxon>Bacteria</taxon>
        <taxon>Thermotogati</taxon>
        <taxon>Thermotogota</taxon>
        <taxon>Thermotogae</taxon>
        <taxon>Thermotogales</taxon>
        <taxon>Fervidobacteriaceae</taxon>
        <taxon>Thermosipho</taxon>
    </lineage>
</organism>
<dbReference type="PANTHER" id="PTHR12196">
    <property type="entry name" value="DOMAIN OF UNKNOWN FUNCTION 71 DUF71 -CONTAINING PROTEIN"/>
    <property type="match status" value="1"/>
</dbReference>
<evidence type="ECO:0000259" key="1">
    <source>
        <dbReference type="Pfam" id="PF01902"/>
    </source>
</evidence>